<evidence type="ECO:0000313" key="2">
    <source>
        <dbReference type="Proteomes" id="UP001174909"/>
    </source>
</evidence>
<name>A0AA35W9L2_GEOBA</name>
<organism evidence="1 2">
    <name type="scientific">Geodia barretti</name>
    <name type="common">Barrett's horny sponge</name>
    <dbReference type="NCBI Taxonomy" id="519541"/>
    <lineage>
        <taxon>Eukaryota</taxon>
        <taxon>Metazoa</taxon>
        <taxon>Porifera</taxon>
        <taxon>Demospongiae</taxon>
        <taxon>Heteroscleromorpha</taxon>
        <taxon>Tetractinellida</taxon>
        <taxon>Astrophorina</taxon>
        <taxon>Geodiidae</taxon>
        <taxon>Geodia</taxon>
    </lineage>
</organism>
<protein>
    <submittedName>
        <fullName evidence="1">Uncharacterized protein</fullName>
    </submittedName>
</protein>
<evidence type="ECO:0000313" key="1">
    <source>
        <dbReference type="EMBL" id="CAI8013193.1"/>
    </source>
</evidence>
<feature type="non-terminal residue" evidence="1">
    <location>
        <position position="67"/>
    </location>
</feature>
<keyword evidence="2" id="KW-1185">Reference proteome</keyword>
<sequence>KISKISGFLRFHARFFKIYSEISGKAYEISASGGPDRPAEELSASSAFYIPDQDKVNILFNKALRRT</sequence>
<accession>A0AA35W9L2</accession>
<reference evidence="1" key="1">
    <citation type="submission" date="2023-03" db="EMBL/GenBank/DDBJ databases">
        <authorList>
            <person name="Steffen K."/>
            <person name="Cardenas P."/>
        </authorList>
    </citation>
    <scope>NUCLEOTIDE SEQUENCE</scope>
</reference>
<dbReference type="Proteomes" id="UP001174909">
    <property type="component" value="Unassembled WGS sequence"/>
</dbReference>
<dbReference type="EMBL" id="CASHTH010001244">
    <property type="protein sequence ID" value="CAI8013193.1"/>
    <property type="molecule type" value="Genomic_DNA"/>
</dbReference>
<dbReference type="AlphaFoldDB" id="A0AA35W9L2"/>
<proteinExistence type="predicted"/>
<comment type="caution">
    <text evidence="1">The sequence shown here is derived from an EMBL/GenBank/DDBJ whole genome shotgun (WGS) entry which is preliminary data.</text>
</comment>
<gene>
    <name evidence="1" type="ORF">GBAR_LOCUS8398</name>
</gene>